<evidence type="ECO:0000256" key="1">
    <source>
        <dbReference type="ARBA" id="ARBA00008668"/>
    </source>
</evidence>
<accession>A0ABD3S2C8</accession>
<comment type="similarity">
    <text evidence="1">Belongs to the 'GDSL' lipolytic enzyme family.</text>
</comment>
<dbReference type="GO" id="GO:0016787">
    <property type="term" value="F:hydrolase activity"/>
    <property type="evidence" value="ECO:0007669"/>
    <property type="project" value="UniProtKB-KW"/>
</dbReference>
<dbReference type="InterPro" id="IPR036514">
    <property type="entry name" value="SGNH_hydro_sf"/>
</dbReference>
<keyword evidence="2" id="KW-0732">Signal</keyword>
<sequence length="387" mass="42601">MAIFTSTSSRSTILTVTCIVIFFITFNFLHAKATNPPPSIFKTIYAFGDSYTDTGNTQSETGPSGFMFVSQLPYGRTFFHHPTNRYSDGRLVIDFVAQSLSMPFLPPYLNQKADKSHGMNFAVGGSTAIIHSFFARNNMTINITPQSLQTQLGWFDKFLESKGCKDATTTAMECGAVFNEALIWVGEIGANDYAYSFGSSVPTSKIQQLAINSVTGFLQTLLKKGAKHIVVQGLPPTGCLTLSMYLAPKDDRDDMGCVGSANKQSYTHNTALQAKLNIFRQKYPESFIVYADYYNAYLSITKNADKYGFKELFKVCCGYGGGAYNYNFFDACGSPSSTSCANPSQYVNWDGVHLTEAMYQVMADAFVNGTHCHPPFGYLFSKKSQSG</sequence>
<gene>
    <name evidence="6" type="ORF">ACJIZ3_004502</name>
</gene>
<evidence type="ECO:0000313" key="7">
    <source>
        <dbReference type="Proteomes" id="UP001634393"/>
    </source>
</evidence>
<dbReference type="InterPro" id="IPR035669">
    <property type="entry name" value="SGNH_plant_lipase-like"/>
</dbReference>
<dbReference type="Proteomes" id="UP001634393">
    <property type="component" value="Unassembled WGS sequence"/>
</dbReference>
<comment type="caution">
    <text evidence="6">The sequence shown here is derived from an EMBL/GenBank/DDBJ whole genome shotgun (WGS) entry which is preliminary data.</text>
</comment>
<evidence type="ECO:0000256" key="4">
    <source>
        <dbReference type="ARBA" id="ARBA00023180"/>
    </source>
</evidence>
<keyword evidence="3" id="KW-0378">Hydrolase</keyword>
<dbReference type="AlphaFoldDB" id="A0ABD3S2C8"/>
<keyword evidence="5" id="KW-0472">Membrane</keyword>
<evidence type="ECO:0000256" key="2">
    <source>
        <dbReference type="ARBA" id="ARBA00022729"/>
    </source>
</evidence>
<keyword evidence="5" id="KW-0812">Transmembrane</keyword>
<dbReference type="PANTHER" id="PTHR22835">
    <property type="entry name" value="ZINC FINGER FYVE DOMAIN CONTAINING PROTEIN"/>
    <property type="match status" value="1"/>
</dbReference>
<dbReference type="SUPFAM" id="SSF52266">
    <property type="entry name" value="SGNH hydrolase"/>
    <property type="match status" value="1"/>
</dbReference>
<dbReference type="InterPro" id="IPR001087">
    <property type="entry name" value="GDSL"/>
</dbReference>
<proteinExistence type="inferred from homology"/>
<reference evidence="6 7" key="1">
    <citation type="submission" date="2024-12" db="EMBL/GenBank/DDBJ databases">
        <title>The unique morphological basis and parallel evolutionary history of personate flowers in Penstemon.</title>
        <authorList>
            <person name="Depatie T.H."/>
            <person name="Wessinger C.A."/>
        </authorList>
    </citation>
    <scope>NUCLEOTIDE SEQUENCE [LARGE SCALE GENOMIC DNA]</scope>
    <source>
        <strain evidence="6">WTNN_2</strain>
        <tissue evidence="6">Leaf</tissue>
    </source>
</reference>
<dbReference type="EMBL" id="JBJXBP010000007">
    <property type="protein sequence ID" value="KAL3818597.1"/>
    <property type="molecule type" value="Genomic_DNA"/>
</dbReference>
<evidence type="ECO:0000256" key="5">
    <source>
        <dbReference type="SAM" id="Phobius"/>
    </source>
</evidence>
<dbReference type="Gene3D" id="3.40.50.1110">
    <property type="entry name" value="SGNH hydrolase"/>
    <property type="match status" value="1"/>
</dbReference>
<dbReference type="CDD" id="cd01837">
    <property type="entry name" value="SGNH_plant_lipase_like"/>
    <property type="match status" value="1"/>
</dbReference>
<keyword evidence="5" id="KW-1133">Transmembrane helix</keyword>
<feature type="transmembrane region" description="Helical" evidence="5">
    <location>
        <begin position="12"/>
        <end position="29"/>
    </location>
</feature>
<dbReference type="Pfam" id="PF00657">
    <property type="entry name" value="Lipase_GDSL"/>
    <property type="match status" value="1"/>
</dbReference>
<protein>
    <submittedName>
        <fullName evidence="6">Uncharacterized protein</fullName>
    </submittedName>
</protein>
<name>A0ABD3S2C8_9LAMI</name>
<dbReference type="PANTHER" id="PTHR22835:SF557">
    <property type="entry name" value="LIPASE_HYDROLASE FAMILY PROTEIN, PUTATIVE, EXPRESSED-RELATED"/>
    <property type="match status" value="1"/>
</dbReference>
<keyword evidence="7" id="KW-1185">Reference proteome</keyword>
<organism evidence="6 7">
    <name type="scientific">Penstemon smallii</name>
    <dbReference type="NCBI Taxonomy" id="265156"/>
    <lineage>
        <taxon>Eukaryota</taxon>
        <taxon>Viridiplantae</taxon>
        <taxon>Streptophyta</taxon>
        <taxon>Embryophyta</taxon>
        <taxon>Tracheophyta</taxon>
        <taxon>Spermatophyta</taxon>
        <taxon>Magnoliopsida</taxon>
        <taxon>eudicotyledons</taxon>
        <taxon>Gunneridae</taxon>
        <taxon>Pentapetalae</taxon>
        <taxon>asterids</taxon>
        <taxon>lamiids</taxon>
        <taxon>Lamiales</taxon>
        <taxon>Plantaginaceae</taxon>
        <taxon>Cheloneae</taxon>
        <taxon>Penstemon</taxon>
    </lineage>
</organism>
<keyword evidence="4" id="KW-0325">Glycoprotein</keyword>
<evidence type="ECO:0000313" key="6">
    <source>
        <dbReference type="EMBL" id="KAL3818597.1"/>
    </source>
</evidence>
<evidence type="ECO:0000256" key="3">
    <source>
        <dbReference type="ARBA" id="ARBA00022801"/>
    </source>
</evidence>